<reference evidence="11" key="1">
    <citation type="journal article" date="2017" name="Front. Plant Sci.">
        <title>Climate Clever Clovers: New Paradigm to Reduce the Environmental Footprint of Ruminants by Breeding Low Methanogenic Forages Utilizing Haplotype Variation.</title>
        <authorList>
            <person name="Kaur P."/>
            <person name="Appels R."/>
            <person name="Bayer P.E."/>
            <person name="Keeble-Gagnere G."/>
            <person name="Wang J."/>
            <person name="Hirakawa H."/>
            <person name="Shirasawa K."/>
            <person name="Vercoe P."/>
            <person name="Stefanova K."/>
            <person name="Durmic Z."/>
            <person name="Nichols P."/>
            <person name="Revell C."/>
            <person name="Isobe S.N."/>
            <person name="Edwards D."/>
            <person name="Erskine W."/>
        </authorList>
    </citation>
    <scope>NUCLEOTIDE SEQUENCE [LARGE SCALE GENOMIC DNA]</scope>
    <source>
        <strain evidence="11">cv. Daliak</strain>
    </source>
</reference>
<gene>
    <name evidence="10" type="ORF">TSUD_137860</name>
</gene>
<dbReference type="SUPFAM" id="SSF46689">
    <property type="entry name" value="Homeodomain-like"/>
    <property type="match status" value="1"/>
</dbReference>
<keyword evidence="2" id="KW-0677">Repeat</keyword>
<evidence type="ECO:0000256" key="2">
    <source>
        <dbReference type="ARBA" id="ARBA00022737"/>
    </source>
</evidence>
<evidence type="ECO:0000256" key="1">
    <source>
        <dbReference type="ARBA" id="ARBA00004123"/>
    </source>
</evidence>
<evidence type="ECO:0000313" key="10">
    <source>
        <dbReference type="EMBL" id="GAU47818.1"/>
    </source>
</evidence>
<feature type="region of interest" description="Disordered" evidence="6">
    <location>
        <begin position="1"/>
        <end position="23"/>
    </location>
</feature>
<keyword evidence="4" id="KW-0238">DNA-binding</keyword>
<evidence type="ECO:0000313" key="11">
    <source>
        <dbReference type="Proteomes" id="UP000242715"/>
    </source>
</evidence>
<feature type="compositionally biased region" description="Basic and acidic residues" evidence="6">
    <location>
        <begin position="1"/>
        <end position="12"/>
    </location>
</feature>
<accession>A0A2Z6NUA4</accession>
<dbReference type="CDD" id="cd00167">
    <property type="entry name" value="SANT"/>
    <property type="match status" value="2"/>
</dbReference>
<dbReference type="InterPro" id="IPR001005">
    <property type="entry name" value="SANT/Myb"/>
</dbReference>
<keyword evidence="11" id="KW-1185">Reference proteome</keyword>
<keyword evidence="7" id="KW-0472">Membrane</keyword>
<dbReference type="Pfam" id="PF13921">
    <property type="entry name" value="Myb_DNA-bind_6"/>
    <property type="match status" value="1"/>
</dbReference>
<keyword evidence="5" id="KW-0539">Nucleus</keyword>
<evidence type="ECO:0000256" key="3">
    <source>
        <dbReference type="ARBA" id="ARBA00023015"/>
    </source>
</evidence>
<name>A0A2Z6NUA4_TRISU</name>
<keyword evidence="3" id="KW-0804">Transcription</keyword>
<dbReference type="Gene3D" id="1.10.10.60">
    <property type="entry name" value="Homeodomain-like"/>
    <property type="match status" value="2"/>
</dbReference>
<evidence type="ECO:0000259" key="8">
    <source>
        <dbReference type="PROSITE" id="PS50090"/>
    </source>
</evidence>
<feature type="region of interest" description="Disordered" evidence="6">
    <location>
        <begin position="72"/>
        <end position="99"/>
    </location>
</feature>
<keyword evidence="7" id="KW-1133">Transmembrane helix</keyword>
<dbReference type="InterPro" id="IPR050560">
    <property type="entry name" value="MYB_TF"/>
</dbReference>
<dbReference type="PANTHER" id="PTHR45614:SF285">
    <property type="entry name" value="TRANSCRIPTION FACTOR MYB98"/>
    <property type="match status" value="1"/>
</dbReference>
<dbReference type="SMART" id="SM00717">
    <property type="entry name" value="SANT"/>
    <property type="match status" value="2"/>
</dbReference>
<evidence type="ECO:0000259" key="9">
    <source>
        <dbReference type="PROSITE" id="PS51294"/>
    </source>
</evidence>
<dbReference type="GO" id="GO:0000981">
    <property type="term" value="F:DNA-binding transcription factor activity, RNA polymerase II-specific"/>
    <property type="evidence" value="ECO:0007669"/>
    <property type="project" value="TreeGrafter"/>
</dbReference>
<organism evidence="10 11">
    <name type="scientific">Trifolium subterraneum</name>
    <name type="common">Subterranean clover</name>
    <dbReference type="NCBI Taxonomy" id="3900"/>
    <lineage>
        <taxon>Eukaryota</taxon>
        <taxon>Viridiplantae</taxon>
        <taxon>Streptophyta</taxon>
        <taxon>Embryophyta</taxon>
        <taxon>Tracheophyta</taxon>
        <taxon>Spermatophyta</taxon>
        <taxon>Magnoliopsida</taxon>
        <taxon>eudicotyledons</taxon>
        <taxon>Gunneridae</taxon>
        <taxon>Pentapetalae</taxon>
        <taxon>rosids</taxon>
        <taxon>fabids</taxon>
        <taxon>Fabales</taxon>
        <taxon>Fabaceae</taxon>
        <taxon>Papilionoideae</taxon>
        <taxon>50 kb inversion clade</taxon>
        <taxon>NPAAA clade</taxon>
        <taxon>Hologalegina</taxon>
        <taxon>IRL clade</taxon>
        <taxon>Trifolieae</taxon>
        <taxon>Trifolium</taxon>
    </lineage>
</organism>
<keyword evidence="7" id="KW-0812">Transmembrane</keyword>
<keyword evidence="3" id="KW-0805">Transcription regulation</keyword>
<dbReference type="InterPro" id="IPR017930">
    <property type="entry name" value="Myb_dom"/>
</dbReference>
<evidence type="ECO:0000256" key="7">
    <source>
        <dbReference type="SAM" id="Phobius"/>
    </source>
</evidence>
<dbReference type="EMBL" id="DF974349">
    <property type="protein sequence ID" value="GAU47818.1"/>
    <property type="molecule type" value="Genomic_DNA"/>
</dbReference>
<dbReference type="FunFam" id="1.10.10.60:FF:000010">
    <property type="entry name" value="Transcriptional activator Myb isoform A"/>
    <property type="match status" value="1"/>
</dbReference>
<feature type="transmembrane region" description="Helical" evidence="7">
    <location>
        <begin position="133"/>
        <end position="158"/>
    </location>
</feature>
<feature type="domain" description="HTH myb-type" evidence="9">
    <location>
        <begin position="251"/>
        <end position="300"/>
    </location>
</feature>
<dbReference type="PROSITE" id="PS51294">
    <property type="entry name" value="HTH_MYB"/>
    <property type="match status" value="2"/>
</dbReference>
<dbReference type="GO" id="GO:0000978">
    <property type="term" value="F:RNA polymerase II cis-regulatory region sequence-specific DNA binding"/>
    <property type="evidence" value="ECO:0007669"/>
    <property type="project" value="TreeGrafter"/>
</dbReference>
<feature type="domain" description="HTH myb-type" evidence="9">
    <location>
        <begin position="198"/>
        <end position="249"/>
    </location>
</feature>
<dbReference type="OrthoDB" id="2143914at2759"/>
<dbReference type="PROSITE" id="PS50090">
    <property type="entry name" value="MYB_LIKE"/>
    <property type="match status" value="2"/>
</dbReference>
<dbReference type="PANTHER" id="PTHR45614">
    <property type="entry name" value="MYB PROTEIN-RELATED"/>
    <property type="match status" value="1"/>
</dbReference>
<sequence length="393" mass="44262">MEKTENIGDRRSTPSPKKSGMCTFGTWDRAQARRAALDQCPPVKPVKVVVLKPKVGNSSPVAREDLPCVTIGGSSSTKRRSLPGIKIGSSPSSKKEDRTLEDGNLASIRKLWLLIQLFVRREVRAKGDLGGSLHLNLVFFVQLTTLELILLFFFIRLYPLGIFLVISQIYHTTKAVAMEGLPHPHVALAISTDTSHSRKGLWTYDEDKTLVESLKQHGPKSWSQIPNPMKRKLEKQCRERWFNHLCPNIMKDPWTVEEDMMLIKSHKVFGNKSKQIAKTLLGRSENSIKNHWNATRRCQRISRMKNKNPEITNDGSLLHAYIKEVTNSEEVENELRKKTSEMSLDDSLSSKGLIGNGEGTTAANVINGENIKCGAIVEELNMDMDFMEIISEK</sequence>
<dbReference type="GO" id="GO:0005634">
    <property type="term" value="C:nucleus"/>
    <property type="evidence" value="ECO:0007669"/>
    <property type="project" value="UniProtKB-SubCell"/>
</dbReference>
<proteinExistence type="predicted"/>
<dbReference type="AlphaFoldDB" id="A0A2Z6NUA4"/>
<evidence type="ECO:0000256" key="6">
    <source>
        <dbReference type="SAM" id="MobiDB-lite"/>
    </source>
</evidence>
<evidence type="ECO:0000256" key="5">
    <source>
        <dbReference type="ARBA" id="ARBA00023242"/>
    </source>
</evidence>
<feature type="domain" description="Myb-like" evidence="8">
    <location>
        <begin position="194"/>
        <end position="245"/>
    </location>
</feature>
<evidence type="ECO:0000256" key="4">
    <source>
        <dbReference type="ARBA" id="ARBA00023125"/>
    </source>
</evidence>
<feature type="domain" description="Myb-like" evidence="8">
    <location>
        <begin position="246"/>
        <end position="296"/>
    </location>
</feature>
<protein>
    <submittedName>
        <fullName evidence="10">Uncharacterized protein</fullName>
    </submittedName>
</protein>
<feature type="compositionally biased region" description="Low complexity" evidence="6">
    <location>
        <begin position="83"/>
        <end position="92"/>
    </location>
</feature>
<comment type="subcellular location">
    <subcellularLocation>
        <location evidence="1">Nucleus</location>
    </subcellularLocation>
</comment>
<dbReference type="InterPro" id="IPR009057">
    <property type="entry name" value="Homeodomain-like_sf"/>
</dbReference>
<dbReference type="Proteomes" id="UP000242715">
    <property type="component" value="Unassembled WGS sequence"/>
</dbReference>